<sequence>MSSPLGGTSLDRLNSTAIFLPDAAAIADRINRGIAPVWIASGLFATFAALVLMMRHAGLTVDPRASSMISFYIAGALAIGARTLLPGSGWRHARIVSDCAEYYGLFTAIALMGAVSCYPVSALTQGYADAKLQAIDTVLHFDWVAWYGAVAGNRTLQALGTAAYRSIFVTPAVLLAYYAITAQRAEAHRFIFTFWFAAIVTLILFKFMPAVGPFSYLWHAPITYMPESELWQPDLIPQLRAHLVHVVDLGHLRGLVSAPSFHACAAILYAAAAWRVARLRWPLLAVNGAMLLSTPVEGTHYLADILIGMGVAVVALIVVHYALIVIRSRSTAAG</sequence>
<keyword evidence="1" id="KW-0812">Transmembrane</keyword>
<dbReference type="Proteomes" id="UP000595894">
    <property type="component" value="Chromosome"/>
</dbReference>
<keyword evidence="1" id="KW-1133">Transmembrane helix</keyword>
<protein>
    <submittedName>
        <fullName evidence="3">Phosphatase PAP2 family protein</fullName>
    </submittedName>
</protein>
<dbReference type="KEGG" id="sari:H5J25_12145"/>
<evidence type="ECO:0000256" key="1">
    <source>
        <dbReference type="SAM" id="Phobius"/>
    </source>
</evidence>
<accession>A0A974NSZ8</accession>
<feature type="transmembrane region" description="Helical" evidence="1">
    <location>
        <begin position="102"/>
        <end position="121"/>
    </location>
</feature>
<feature type="transmembrane region" description="Helical" evidence="1">
    <location>
        <begin position="69"/>
        <end position="90"/>
    </location>
</feature>
<feature type="transmembrane region" description="Helical" evidence="1">
    <location>
        <begin position="37"/>
        <end position="57"/>
    </location>
</feature>
<dbReference type="InterPro" id="IPR026841">
    <property type="entry name" value="Aur1/Ipt1"/>
</dbReference>
<evidence type="ECO:0000313" key="3">
    <source>
        <dbReference type="EMBL" id="QQV76253.1"/>
    </source>
</evidence>
<dbReference type="EMBL" id="CP061035">
    <property type="protein sequence ID" value="QQV76253.1"/>
    <property type="molecule type" value="Genomic_DNA"/>
</dbReference>
<feature type="transmembrane region" description="Helical" evidence="1">
    <location>
        <begin position="302"/>
        <end position="326"/>
    </location>
</feature>
<feature type="domain" description="Inositolphosphotransferase Aur1/Ipt1" evidence="2">
    <location>
        <begin position="131"/>
        <end position="317"/>
    </location>
</feature>
<proteinExistence type="predicted"/>
<name>A0A974NSZ8_9SPHN</name>
<reference evidence="4" key="1">
    <citation type="submission" date="2020-09" db="EMBL/GenBank/DDBJ databases">
        <title>Sphingomonas sp., a new species isolated from pork steak.</title>
        <authorList>
            <person name="Heidler von Heilborn D."/>
        </authorList>
    </citation>
    <scope>NUCLEOTIDE SEQUENCE [LARGE SCALE GENOMIC DNA]</scope>
</reference>
<keyword evidence="1" id="KW-0472">Membrane</keyword>
<evidence type="ECO:0000313" key="4">
    <source>
        <dbReference type="Proteomes" id="UP000595894"/>
    </source>
</evidence>
<dbReference type="RefSeq" id="WP_225883091.1">
    <property type="nucleotide sequence ID" value="NZ_CP061035.1"/>
</dbReference>
<organism evidence="3 4">
    <name type="scientific">Sphingomonas aliaeris</name>
    <dbReference type="NCBI Taxonomy" id="2759526"/>
    <lineage>
        <taxon>Bacteria</taxon>
        <taxon>Pseudomonadati</taxon>
        <taxon>Pseudomonadota</taxon>
        <taxon>Alphaproteobacteria</taxon>
        <taxon>Sphingomonadales</taxon>
        <taxon>Sphingomonadaceae</taxon>
        <taxon>Sphingomonas</taxon>
    </lineage>
</organism>
<gene>
    <name evidence="3" type="ORF">H5J25_12145</name>
</gene>
<dbReference type="GO" id="GO:0016020">
    <property type="term" value="C:membrane"/>
    <property type="evidence" value="ECO:0007669"/>
    <property type="project" value="UniProtKB-SubCell"/>
</dbReference>
<feature type="transmembrane region" description="Helical" evidence="1">
    <location>
        <begin position="192"/>
        <end position="218"/>
    </location>
</feature>
<keyword evidence="4" id="KW-1185">Reference proteome</keyword>
<dbReference type="Pfam" id="PF14378">
    <property type="entry name" value="PAP2_3"/>
    <property type="match status" value="1"/>
</dbReference>
<evidence type="ECO:0000259" key="2">
    <source>
        <dbReference type="Pfam" id="PF14378"/>
    </source>
</evidence>
<dbReference type="AlphaFoldDB" id="A0A974NSZ8"/>
<feature type="transmembrane region" description="Helical" evidence="1">
    <location>
        <begin position="162"/>
        <end position="180"/>
    </location>
</feature>